<dbReference type="EMBL" id="ACJX03000001">
    <property type="protein sequence ID" value="KRT36375.1"/>
    <property type="molecule type" value="Genomic_DNA"/>
</dbReference>
<evidence type="ECO:0000313" key="2">
    <source>
        <dbReference type="Proteomes" id="UP000005273"/>
    </source>
</evidence>
<gene>
    <name evidence="1" type="ORF">HMPREF1705_03657</name>
</gene>
<dbReference type="STRING" id="592015.HMPREF1705_03657"/>
<keyword evidence="2" id="KW-1185">Reference proteome</keyword>
<evidence type="ECO:0000313" key="1">
    <source>
        <dbReference type="EMBL" id="KRT36375.1"/>
    </source>
</evidence>
<dbReference type="OrthoDB" id="368396at2"/>
<sequence>MNAGVALLVILGLVASLQYWRGRRLNLTLIRELVRQMEEALQPVNKNYTWIGGYVGVVAEYDLKHEVYEKVKGTISLLPHHSLLYFPISLLLGRRDRVYILIYPKRKLKGKAHIAIGKIKNISRTSFKDEIELKGVVAQRRYDSKEEIEFLTKIISRVKDPSSLEHLAANVEENAYYARLRIGRGDISELLRCFIATVN</sequence>
<proteinExistence type="predicted"/>
<organism evidence="1 2">
    <name type="scientific">Acetomicrobium hydrogeniformans ATCC BAA-1850</name>
    <dbReference type="NCBI Taxonomy" id="592015"/>
    <lineage>
        <taxon>Bacteria</taxon>
        <taxon>Thermotogati</taxon>
        <taxon>Synergistota</taxon>
        <taxon>Synergistia</taxon>
        <taxon>Synergistales</taxon>
        <taxon>Acetomicrobiaceae</taxon>
        <taxon>Acetomicrobium</taxon>
    </lineage>
</organism>
<protein>
    <submittedName>
        <fullName evidence="1">Uncharacterized protein</fullName>
    </submittedName>
</protein>
<dbReference type="RefSeq" id="WP_009200937.1">
    <property type="nucleotide sequence ID" value="NZ_ACJX03000001.1"/>
</dbReference>
<dbReference type="Proteomes" id="UP000005273">
    <property type="component" value="Unassembled WGS sequence"/>
</dbReference>
<dbReference type="eggNOG" id="ENOG5033337">
    <property type="taxonomic scope" value="Bacteria"/>
</dbReference>
<reference evidence="2" key="1">
    <citation type="submission" date="2012-09" db="EMBL/GenBank/DDBJ databases">
        <authorList>
            <person name="Weinstock G."/>
            <person name="Sodergren E."/>
            <person name="Clifton S."/>
            <person name="Fulton L."/>
            <person name="Fulton B."/>
            <person name="Courtney L."/>
            <person name="Fronick C."/>
            <person name="Harrison M."/>
            <person name="Strong C."/>
            <person name="Farmer C."/>
            <person name="Delehaunty K."/>
            <person name="Markovic C."/>
            <person name="Hall O."/>
            <person name="Minx P."/>
            <person name="Tomlinson C."/>
            <person name="Mitreva M."/>
            <person name="Nelson J."/>
            <person name="Hou S."/>
            <person name="Wollam A."/>
            <person name="Pepin K.H."/>
            <person name="Johnson M."/>
            <person name="Bhonagiri V."/>
            <person name="Nash W.E."/>
            <person name="Suruliraj S."/>
            <person name="Warren W."/>
            <person name="Chinwalla A."/>
            <person name="Mardis E.R."/>
            <person name="Wilson R.K."/>
        </authorList>
    </citation>
    <scope>NUCLEOTIDE SEQUENCE [LARGE SCALE GENOMIC DNA]</scope>
    <source>
        <strain evidence="2">OS1</strain>
    </source>
</reference>
<comment type="caution">
    <text evidence="1">The sequence shown here is derived from an EMBL/GenBank/DDBJ whole genome shotgun (WGS) entry which is preliminary data.</text>
</comment>
<dbReference type="AlphaFoldDB" id="A0A0T5XDF0"/>
<name>A0A0T5XDF0_9BACT</name>
<accession>A0A0T5XDF0</accession>